<feature type="domain" description="AMP-binding enzyme C-terminal" evidence="4">
    <location>
        <begin position="212"/>
        <end position="288"/>
    </location>
</feature>
<comment type="caution">
    <text evidence="5">The sequence shown here is derived from an EMBL/GenBank/DDBJ whole genome shotgun (WGS) entry which is preliminary data.</text>
</comment>
<reference evidence="5 6" key="1">
    <citation type="submission" date="2019-08" db="EMBL/GenBank/DDBJ databases">
        <authorList>
            <person name="Grouzdev D."/>
            <person name="Tikhonova E."/>
            <person name="Kravchenko I."/>
        </authorList>
    </citation>
    <scope>NUCLEOTIDE SEQUENCE [LARGE SCALE GENOMIC DNA]</scope>
    <source>
        <strain evidence="5 6">59b</strain>
    </source>
</reference>
<feature type="domain" description="AMP-dependent synthetase/ligase" evidence="3">
    <location>
        <begin position="6"/>
        <end position="154"/>
    </location>
</feature>
<feature type="non-terminal residue" evidence="5">
    <location>
        <position position="1"/>
    </location>
</feature>
<proteinExistence type="predicted"/>
<dbReference type="InterPro" id="IPR000873">
    <property type="entry name" value="AMP-dep_synth/lig_dom"/>
</dbReference>
<dbReference type="Gene3D" id="3.30.300.30">
    <property type="match status" value="1"/>
</dbReference>
<dbReference type="PANTHER" id="PTHR45527:SF1">
    <property type="entry name" value="FATTY ACID SYNTHASE"/>
    <property type="match status" value="1"/>
</dbReference>
<protein>
    <submittedName>
        <fullName evidence="5">AMP-binding protein</fullName>
    </submittedName>
</protein>
<accession>A0A5A9FR33</accession>
<dbReference type="Gene3D" id="3.40.50.980">
    <property type="match status" value="1"/>
</dbReference>
<keyword evidence="6" id="KW-1185">Reference proteome</keyword>
<evidence type="ECO:0000256" key="2">
    <source>
        <dbReference type="ARBA" id="ARBA00022553"/>
    </source>
</evidence>
<keyword evidence="1" id="KW-0596">Phosphopantetheine</keyword>
<dbReference type="RefSeq" id="WP_149235756.1">
    <property type="nucleotide sequence ID" value="NZ_VTTN01000060.1"/>
</dbReference>
<dbReference type="OrthoDB" id="9770470at2"/>
<keyword evidence="2" id="KW-0597">Phosphoprotein</keyword>
<feature type="non-terminal residue" evidence="5">
    <location>
        <position position="293"/>
    </location>
</feature>
<sequence>GSRLLVRDDSLWTPEQTYEALHRHGVTVAAFPPVYLQQLAEHARRELAERGTAPPPVRVYCFGGDAVGDAAFELAKAALRPEHIINGYGPTETVVTPLIWKAGREDRCGGAYAPIGLRVGDRSTHVLDGDLNPVPLGVVGELYLGGSGLARGYLNRPGLTAERFVADPFSGNGGRLYRTGDLVRQRTDGVIEYVGRLDHQVKIRGFRIELGEVEARLRAQEGVREAAVVAGDGSSGKRLVGYVVPAGEEGGGAFVERLRAGLKAALPDYMVPAHIVVLERLPLTPNGKLDRKA</sequence>
<dbReference type="EMBL" id="VTTN01000060">
    <property type="protein sequence ID" value="KAA0584274.1"/>
    <property type="molecule type" value="Genomic_DNA"/>
</dbReference>
<dbReference type="AlphaFoldDB" id="A0A5A9FR33"/>
<dbReference type="FunFam" id="3.30.300.30:FF:000010">
    <property type="entry name" value="Enterobactin synthetase component F"/>
    <property type="match status" value="1"/>
</dbReference>
<dbReference type="InterPro" id="IPR045851">
    <property type="entry name" value="AMP-bd_C_sf"/>
</dbReference>
<evidence type="ECO:0000313" key="5">
    <source>
        <dbReference type="EMBL" id="KAA0584274.1"/>
    </source>
</evidence>
<dbReference type="GO" id="GO:0043041">
    <property type="term" value="P:amino acid activation for nonribosomal peptide biosynthetic process"/>
    <property type="evidence" value="ECO:0007669"/>
    <property type="project" value="TreeGrafter"/>
</dbReference>
<dbReference type="Gene3D" id="2.30.38.10">
    <property type="entry name" value="Luciferase, Domain 3"/>
    <property type="match status" value="1"/>
</dbReference>
<dbReference type="Pfam" id="PF13193">
    <property type="entry name" value="AMP-binding_C"/>
    <property type="match status" value="1"/>
</dbReference>
<dbReference type="FunFam" id="2.30.38.10:FF:000001">
    <property type="entry name" value="Non-ribosomal peptide synthetase PvdI"/>
    <property type="match status" value="1"/>
</dbReference>
<dbReference type="GO" id="GO:0044550">
    <property type="term" value="P:secondary metabolite biosynthetic process"/>
    <property type="evidence" value="ECO:0007669"/>
    <property type="project" value="TreeGrafter"/>
</dbReference>
<dbReference type="GO" id="GO:0031177">
    <property type="term" value="F:phosphopantetheine binding"/>
    <property type="evidence" value="ECO:0007669"/>
    <property type="project" value="TreeGrafter"/>
</dbReference>
<evidence type="ECO:0000259" key="4">
    <source>
        <dbReference type="Pfam" id="PF13193"/>
    </source>
</evidence>
<dbReference type="GO" id="GO:0005737">
    <property type="term" value="C:cytoplasm"/>
    <property type="evidence" value="ECO:0007669"/>
    <property type="project" value="TreeGrafter"/>
</dbReference>
<organism evidence="5 6">
    <name type="scientific">Azospirillum lipoferum</name>
    <dbReference type="NCBI Taxonomy" id="193"/>
    <lineage>
        <taxon>Bacteria</taxon>
        <taxon>Pseudomonadati</taxon>
        <taxon>Pseudomonadota</taxon>
        <taxon>Alphaproteobacteria</taxon>
        <taxon>Rhodospirillales</taxon>
        <taxon>Azospirillaceae</taxon>
        <taxon>Azospirillum</taxon>
    </lineage>
</organism>
<dbReference type="Pfam" id="PF00501">
    <property type="entry name" value="AMP-binding"/>
    <property type="match status" value="1"/>
</dbReference>
<dbReference type="PANTHER" id="PTHR45527">
    <property type="entry name" value="NONRIBOSOMAL PEPTIDE SYNTHETASE"/>
    <property type="match status" value="1"/>
</dbReference>
<gene>
    <name evidence="5" type="ORF">FZ942_35675</name>
</gene>
<dbReference type="SUPFAM" id="SSF56801">
    <property type="entry name" value="Acetyl-CoA synthetase-like"/>
    <property type="match status" value="1"/>
</dbReference>
<evidence type="ECO:0000259" key="3">
    <source>
        <dbReference type="Pfam" id="PF00501"/>
    </source>
</evidence>
<dbReference type="Proteomes" id="UP000324927">
    <property type="component" value="Unassembled WGS sequence"/>
</dbReference>
<dbReference type="InterPro" id="IPR025110">
    <property type="entry name" value="AMP-bd_C"/>
</dbReference>
<evidence type="ECO:0000313" key="6">
    <source>
        <dbReference type="Proteomes" id="UP000324927"/>
    </source>
</evidence>
<name>A0A5A9FR33_AZOLI</name>
<evidence type="ECO:0000256" key="1">
    <source>
        <dbReference type="ARBA" id="ARBA00022450"/>
    </source>
</evidence>